<dbReference type="InterPro" id="IPR036282">
    <property type="entry name" value="Glutathione-S-Trfase_C_sf"/>
</dbReference>
<comment type="caution">
    <text evidence="3">The sequence shown here is derived from an EMBL/GenBank/DDBJ whole genome shotgun (WGS) entry which is preliminary data.</text>
</comment>
<dbReference type="PANTHER" id="PTHR11571:SF263">
    <property type="entry name" value="GLUTATHIONE S-TRANSFERASE"/>
    <property type="match status" value="1"/>
</dbReference>
<reference evidence="3 4" key="1">
    <citation type="submission" date="2018-06" db="EMBL/GenBank/DDBJ databases">
        <title>Complete Genomes of Monosporascus.</title>
        <authorList>
            <person name="Robinson A.J."/>
            <person name="Natvig D.O."/>
        </authorList>
    </citation>
    <scope>NUCLEOTIDE SEQUENCE [LARGE SCALE GENOMIC DNA]</scope>
    <source>
        <strain evidence="3 4">CBS 110550</strain>
    </source>
</reference>
<dbReference type="PANTHER" id="PTHR11571">
    <property type="entry name" value="GLUTATHIONE S-TRANSFERASE"/>
    <property type="match status" value="1"/>
</dbReference>
<dbReference type="Gene3D" id="3.40.30.10">
    <property type="entry name" value="Glutaredoxin"/>
    <property type="match status" value="1"/>
</dbReference>
<evidence type="ECO:0008006" key="5">
    <source>
        <dbReference type="Google" id="ProtNLM"/>
    </source>
</evidence>
<evidence type="ECO:0000313" key="4">
    <source>
        <dbReference type="Proteomes" id="UP000293360"/>
    </source>
</evidence>
<evidence type="ECO:0000259" key="2">
    <source>
        <dbReference type="PROSITE" id="PS50405"/>
    </source>
</evidence>
<evidence type="ECO:0000313" key="3">
    <source>
        <dbReference type="EMBL" id="RYP00254.1"/>
    </source>
</evidence>
<dbReference type="Pfam" id="PF14497">
    <property type="entry name" value="GST_C_3"/>
    <property type="match status" value="1"/>
</dbReference>
<feature type="domain" description="GST N-terminal" evidence="1">
    <location>
        <begin position="19"/>
        <end position="112"/>
    </location>
</feature>
<dbReference type="InterPro" id="IPR004045">
    <property type="entry name" value="Glutathione_S-Trfase_N"/>
</dbReference>
<sequence>MAASPDAKRQKSSQGKDVPYQLIYWPGIPGRGEHVRLALEEAGAAYTDTAQDGSGGMEAVTAQISDSNLGDDRNPPPFAPPILRHGEGEDALVVWQTANILAYLGPRLGLVPDALEDPDGAYRVAALAMTALDGLSDEVHDCHHPVASGLYYEDQKEESLRRSKDFVQNRLPKFLAYFERVLAGKASGDGPWLYGGRLTYADLVLFQCLDGLRFMFRKAMRWAEHSGKYTHVFDLHDAVKMRPRIKAYLDSKRRQEYSMGIYRYYPELDLGDEM</sequence>
<dbReference type="EMBL" id="QJNU01000394">
    <property type="protein sequence ID" value="RYP00254.1"/>
    <property type="molecule type" value="Genomic_DNA"/>
</dbReference>
<dbReference type="CDD" id="cd03192">
    <property type="entry name" value="GST_C_Sigma_like"/>
    <property type="match status" value="1"/>
</dbReference>
<dbReference type="PROSITE" id="PS50404">
    <property type="entry name" value="GST_NTER"/>
    <property type="match status" value="1"/>
</dbReference>
<dbReference type="InterPro" id="IPR004046">
    <property type="entry name" value="GST_C"/>
</dbReference>
<gene>
    <name evidence="3" type="ORF">DL764_006553</name>
</gene>
<proteinExistence type="predicted"/>
<dbReference type="OrthoDB" id="414243at2759"/>
<dbReference type="Proteomes" id="UP000293360">
    <property type="component" value="Unassembled WGS sequence"/>
</dbReference>
<dbReference type="AlphaFoldDB" id="A0A4Q4T4G1"/>
<protein>
    <recommendedName>
        <fullName evidence="5">GST C-terminal domain-containing protein</fullName>
    </recommendedName>
</protein>
<dbReference type="InterPro" id="IPR050213">
    <property type="entry name" value="GST_superfamily"/>
</dbReference>
<keyword evidence="4" id="KW-1185">Reference proteome</keyword>
<dbReference type="InterPro" id="IPR010987">
    <property type="entry name" value="Glutathione-S-Trfase_C-like"/>
</dbReference>
<dbReference type="SUPFAM" id="SSF47616">
    <property type="entry name" value="GST C-terminal domain-like"/>
    <property type="match status" value="1"/>
</dbReference>
<dbReference type="InterPro" id="IPR036249">
    <property type="entry name" value="Thioredoxin-like_sf"/>
</dbReference>
<dbReference type="GO" id="GO:0004364">
    <property type="term" value="F:glutathione transferase activity"/>
    <property type="evidence" value="ECO:0007669"/>
    <property type="project" value="TreeGrafter"/>
</dbReference>
<feature type="domain" description="GST C-terminal" evidence="2">
    <location>
        <begin position="125"/>
        <end position="259"/>
    </location>
</feature>
<dbReference type="SUPFAM" id="SSF52833">
    <property type="entry name" value="Thioredoxin-like"/>
    <property type="match status" value="1"/>
</dbReference>
<dbReference type="FunFam" id="1.20.1050.10:FF:000051">
    <property type="entry name" value="Glutathione S-transferase"/>
    <property type="match status" value="1"/>
</dbReference>
<dbReference type="STRING" id="155417.A0A4Q4T4G1"/>
<evidence type="ECO:0000259" key="1">
    <source>
        <dbReference type="PROSITE" id="PS50404"/>
    </source>
</evidence>
<accession>A0A4Q4T4G1</accession>
<name>A0A4Q4T4G1_9PEZI</name>
<organism evidence="3 4">
    <name type="scientific">Monosporascus ibericus</name>
    <dbReference type="NCBI Taxonomy" id="155417"/>
    <lineage>
        <taxon>Eukaryota</taxon>
        <taxon>Fungi</taxon>
        <taxon>Dikarya</taxon>
        <taxon>Ascomycota</taxon>
        <taxon>Pezizomycotina</taxon>
        <taxon>Sordariomycetes</taxon>
        <taxon>Xylariomycetidae</taxon>
        <taxon>Xylariales</taxon>
        <taxon>Xylariales incertae sedis</taxon>
        <taxon>Monosporascus</taxon>
    </lineage>
</organism>
<dbReference type="PROSITE" id="PS50405">
    <property type="entry name" value="GST_CTER"/>
    <property type="match status" value="1"/>
</dbReference>
<dbReference type="GO" id="GO:0006749">
    <property type="term" value="P:glutathione metabolic process"/>
    <property type="evidence" value="ECO:0007669"/>
    <property type="project" value="TreeGrafter"/>
</dbReference>
<dbReference type="Gene3D" id="1.20.1050.10">
    <property type="match status" value="1"/>
</dbReference>